<sequence>MGFIRNLIVFLLPFIICINNAFALRPFVTTDADVVEKGKIELEFGYFGIKEEKNPGRDELTIEFPDIRFNYGLLWDTELVLETVGEFVDDRQKGSFELREQQFSGTAAFLKKVWHWGEGIVPNIATEAGLIFPTEKGGERIDFEGTGILTWELKDVTFHTTIGGGTERKRRAKMLGDKEIEVEETRGVFIYGSILDFEVKRIKGFHLVSEYSLEKVEKQNIEHQVLGGIVWEGPWNMEFDAATFWGLNSDSIDWGMTTGVTIFIGK</sequence>
<gene>
    <name evidence="1" type="ORF">LCGC14_1299930</name>
</gene>
<accession>A0A0F9KQB7</accession>
<dbReference type="EMBL" id="LAZR01007579">
    <property type="protein sequence ID" value="KKM84359.1"/>
    <property type="molecule type" value="Genomic_DNA"/>
</dbReference>
<dbReference type="AlphaFoldDB" id="A0A0F9KQB7"/>
<comment type="caution">
    <text evidence="1">The sequence shown here is derived from an EMBL/GenBank/DDBJ whole genome shotgun (WGS) entry which is preliminary data.</text>
</comment>
<reference evidence="1" key="1">
    <citation type="journal article" date="2015" name="Nature">
        <title>Complex archaea that bridge the gap between prokaryotes and eukaryotes.</title>
        <authorList>
            <person name="Spang A."/>
            <person name="Saw J.H."/>
            <person name="Jorgensen S.L."/>
            <person name="Zaremba-Niedzwiedzka K."/>
            <person name="Martijn J."/>
            <person name="Lind A.E."/>
            <person name="van Eijk R."/>
            <person name="Schleper C."/>
            <person name="Guy L."/>
            <person name="Ettema T.J."/>
        </authorList>
    </citation>
    <scope>NUCLEOTIDE SEQUENCE</scope>
</reference>
<organism evidence="1">
    <name type="scientific">marine sediment metagenome</name>
    <dbReference type="NCBI Taxonomy" id="412755"/>
    <lineage>
        <taxon>unclassified sequences</taxon>
        <taxon>metagenomes</taxon>
        <taxon>ecological metagenomes</taxon>
    </lineage>
</organism>
<evidence type="ECO:0000313" key="1">
    <source>
        <dbReference type="EMBL" id="KKM84359.1"/>
    </source>
</evidence>
<protein>
    <recommendedName>
        <fullName evidence="2">Transporter</fullName>
    </recommendedName>
</protein>
<name>A0A0F9KQB7_9ZZZZ</name>
<proteinExistence type="predicted"/>
<evidence type="ECO:0008006" key="2">
    <source>
        <dbReference type="Google" id="ProtNLM"/>
    </source>
</evidence>